<dbReference type="OrthoDB" id="339426at2"/>
<name>A0A5F1Z7G6_9LEPT</name>
<dbReference type="AlphaFoldDB" id="A0A5F1Z7G6"/>
<feature type="binding site" evidence="2">
    <location>
        <position position="197"/>
    </location>
    <ligand>
        <name>Cu cation</name>
        <dbReference type="ChEBI" id="CHEBI:23378"/>
    </ligand>
</feature>
<dbReference type="InterPro" id="IPR036249">
    <property type="entry name" value="Thioredoxin-like_sf"/>
</dbReference>
<organism evidence="4 5">
    <name type="scientific">Leptospira brenneri</name>
    <dbReference type="NCBI Taxonomy" id="2023182"/>
    <lineage>
        <taxon>Bacteria</taxon>
        <taxon>Pseudomonadati</taxon>
        <taxon>Spirochaetota</taxon>
        <taxon>Spirochaetia</taxon>
        <taxon>Leptospirales</taxon>
        <taxon>Leptospiraceae</taxon>
        <taxon>Leptospira</taxon>
    </lineage>
</organism>
<comment type="similarity">
    <text evidence="1">Belongs to the SCO1/2 family.</text>
</comment>
<dbReference type="Proteomes" id="UP000297891">
    <property type="component" value="Unassembled WGS sequence"/>
</dbReference>
<evidence type="ECO:0000256" key="1">
    <source>
        <dbReference type="ARBA" id="ARBA00010996"/>
    </source>
</evidence>
<dbReference type="SUPFAM" id="SSF52833">
    <property type="entry name" value="Thioredoxin-like"/>
    <property type="match status" value="1"/>
</dbReference>
<dbReference type="PANTHER" id="PTHR12151">
    <property type="entry name" value="ELECTRON TRANSPORT PROTIN SCO1/SENC FAMILY MEMBER"/>
    <property type="match status" value="1"/>
</dbReference>
<feature type="disulfide bond" description="Redox-active" evidence="3">
    <location>
        <begin position="106"/>
        <end position="110"/>
    </location>
</feature>
<comment type="caution">
    <text evidence="4">The sequence shown here is derived from an EMBL/GenBank/DDBJ whole genome shotgun (WGS) entry which is preliminary data.</text>
</comment>
<keyword evidence="2" id="KW-0186">Copper</keyword>
<keyword evidence="5" id="KW-1185">Reference proteome</keyword>
<protein>
    <submittedName>
        <fullName evidence="4">SCO family protein</fullName>
    </submittedName>
</protein>
<dbReference type="PANTHER" id="PTHR12151:SF25">
    <property type="entry name" value="LINALOOL DEHYDRATASE_ISOMERASE DOMAIN-CONTAINING PROTEIN"/>
    <property type="match status" value="1"/>
</dbReference>
<dbReference type="EMBL" id="RQFP01000001">
    <property type="protein sequence ID" value="TGK95515.1"/>
    <property type="molecule type" value="Genomic_DNA"/>
</dbReference>
<gene>
    <name evidence="4" type="ORF">EHQ30_02425</name>
</gene>
<dbReference type="CDD" id="cd02968">
    <property type="entry name" value="SCO"/>
    <property type="match status" value="1"/>
</dbReference>
<keyword evidence="2" id="KW-0479">Metal-binding</keyword>
<feature type="binding site" evidence="2">
    <location>
        <position position="110"/>
    </location>
    <ligand>
        <name>Cu cation</name>
        <dbReference type="ChEBI" id="CHEBI:23378"/>
    </ligand>
</feature>
<evidence type="ECO:0000313" key="5">
    <source>
        <dbReference type="Proteomes" id="UP000297891"/>
    </source>
</evidence>
<dbReference type="GO" id="GO:0046872">
    <property type="term" value="F:metal ion binding"/>
    <property type="evidence" value="ECO:0007669"/>
    <property type="project" value="UniProtKB-KW"/>
</dbReference>
<dbReference type="InterPro" id="IPR003782">
    <property type="entry name" value="SCO1/SenC"/>
</dbReference>
<sequence>MKFLNLKTKPFPNQMQILSSKSILVLLSFVLIVTHCKASEPTPSPKEPPYFSGNDFDPVWTNHPKEDSKLKQIPNSLILTEHTGKQINFQELESKERLVVFFYATCRGICPLITRNLLQIEPSLSEFPDLKLVSISINPKEDTVPVLQKYKLNYKIQNPNWSFYTGEESIITKFAKETCGAEMEGFSTERGKYEFVHTENIFLFDKDQYLRGIYRAKGTGDIQRLVEDLRKLRTRNLTKAF</sequence>
<dbReference type="Pfam" id="PF02630">
    <property type="entry name" value="SCO1-SenC"/>
    <property type="match status" value="1"/>
</dbReference>
<reference evidence="4" key="1">
    <citation type="journal article" date="2019" name="PLoS Negl. Trop. Dis.">
        <title>Revisiting the worldwide diversity of Leptospira species in the environment.</title>
        <authorList>
            <person name="Vincent A.T."/>
            <person name="Schiettekatte O."/>
            <person name="Bourhy P."/>
            <person name="Veyrier F.J."/>
            <person name="Picardeau M."/>
        </authorList>
    </citation>
    <scope>NUCLEOTIDE SEQUENCE [LARGE SCALE GENOMIC DNA]</scope>
    <source>
        <strain evidence="4">201800277</strain>
    </source>
</reference>
<accession>A0A5F1Z7G6</accession>
<proteinExistence type="inferred from homology"/>
<evidence type="ECO:0000256" key="2">
    <source>
        <dbReference type="PIRSR" id="PIRSR603782-1"/>
    </source>
</evidence>
<feature type="binding site" evidence="2">
    <location>
        <position position="106"/>
    </location>
    <ligand>
        <name>Cu cation</name>
        <dbReference type="ChEBI" id="CHEBI:23378"/>
    </ligand>
</feature>
<evidence type="ECO:0000313" key="4">
    <source>
        <dbReference type="EMBL" id="TGK95515.1"/>
    </source>
</evidence>
<dbReference type="RefSeq" id="WP_100791727.1">
    <property type="nucleotide sequence ID" value="NZ_NPDQ01000007.1"/>
</dbReference>
<evidence type="ECO:0000256" key="3">
    <source>
        <dbReference type="PIRSR" id="PIRSR603782-2"/>
    </source>
</evidence>
<keyword evidence="3" id="KW-1015">Disulfide bond</keyword>
<dbReference type="Gene3D" id="3.40.30.10">
    <property type="entry name" value="Glutaredoxin"/>
    <property type="match status" value="1"/>
</dbReference>